<dbReference type="InterPro" id="IPR039512">
    <property type="entry name" value="RCHY1_zinc-ribbon"/>
</dbReference>
<dbReference type="OrthoDB" id="411372at2759"/>
<dbReference type="InterPro" id="IPR017921">
    <property type="entry name" value="Znf_CTCHY"/>
</dbReference>
<evidence type="ECO:0000259" key="6">
    <source>
        <dbReference type="PROSITE" id="PS50089"/>
    </source>
</evidence>
<evidence type="ECO:0000259" key="7">
    <source>
        <dbReference type="PROSITE" id="PS51266"/>
    </source>
</evidence>
<dbReference type="VEuPathDB" id="ToxoDB:ENH_00055030"/>
<feature type="compositionally biased region" description="Gly residues" evidence="5">
    <location>
        <begin position="70"/>
        <end position="84"/>
    </location>
</feature>
<proteinExistence type="predicted"/>
<dbReference type="InterPro" id="IPR008913">
    <property type="entry name" value="Znf_CHY"/>
</dbReference>
<dbReference type="EMBL" id="HG722882">
    <property type="protein sequence ID" value="CDJ63925.1"/>
    <property type="molecule type" value="Genomic_DNA"/>
</dbReference>
<dbReference type="GO" id="GO:0008270">
    <property type="term" value="F:zinc ion binding"/>
    <property type="evidence" value="ECO:0007669"/>
    <property type="project" value="UniProtKB-KW"/>
</dbReference>
<feature type="compositionally biased region" description="Polar residues" evidence="5">
    <location>
        <begin position="19"/>
        <end position="31"/>
    </location>
</feature>
<name>U6MQJ0_9EIME</name>
<dbReference type="Proteomes" id="UP000030754">
    <property type="component" value="Unassembled WGS sequence"/>
</dbReference>
<dbReference type="PANTHER" id="PTHR21319">
    <property type="entry name" value="RING FINGER AND CHY ZINC FINGER DOMAIN-CONTAINING PROTEIN 1"/>
    <property type="match status" value="1"/>
</dbReference>
<feature type="domain" description="CHY-type" evidence="7">
    <location>
        <begin position="175"/>
        <end position="248"/>
    </location>
</feature>
<dbReference type="SUPFAM" id="SSF161245">
    <property type="entry name" value="Zinc hairpin stack"/>
    <property type="match status" value="1"/>
</dbReference>
<dbReference type="GO" id="GO:0006511">
    <property type="term" value="P:ubiquitin-dependent protein catabolic process"/>
    <property type="evidence" value="ECO:0007669"/>
    <property type="project" value="TreeGrafter"/>
</dbReference>
<evidence type="ECO:0000259" key="8">
    <source>
        <dbReference type="PROSITE" id="PS51270"/>
    </source>
</evidence>
<keyword evidence="1" id="KW-0479">Metal-binding</keyword>
<evidence type="ECO:0000256" key="3">
    <source>
        <dbReference type="ARBA" id="ARBA00022833"/>
    </source>
</evidence>
<feature type="domain" description="RING-type" evidence="6">
    <location>
        <begin position="316"/>
        <end position="362"/>
    </location>
</feature>
<evidence type="ECO:0000256" key="2">
    <source>
        <dbReference type="ARBA" id="ARBA00022771"/>
    </source>
</evidence>
<dbReference type="PROSITE" id="PS50089">
    <property type="entry name" value="ZF_RING_2"/>
    <property type="match status" value="1"/>
</dbReference>
<dbReference type="GeneID" id="25475646"/>
<dbReference type="SUPFAM" id="SSF161219">
    <property type="entry name" value="CHY zinc finger-like"/>
    <property type="match status" value="1"/>
</dbReference>
<dbReference type="Pfam" id="PF14599">
    <property type="entry name" value="zinc_ribbon_6"/>
    <property type="match status" value="1"/>
</dbReference>
<sequence length="428" mass="47305">MSAREPETALTGFVHSADQRSNGSDTDSRSLNCAAHSERAIEEETLEDTQTKREASDDPEDLTIPSGSQGSNGGSNDGEGGGGSHDNNSAALGPAPQSEGAVEEEIEGESGAAGELRRTEAEYSDNGSQHWEEAVSSPEEGSILFQSDEDSDSSSSSNSSEDSPETVAEEPAADAEGDALGCSHYRRKCKVVAPCCKEIYWCRHCHNEAYEMDLSNAHEIDRHAVEEIVCAVCEARQPVSNKCVGCGTVFGAYFCSVCKFWDNLGEKKKVYHCDECGICRLGGRENYFHCPTCGSCYPMQLQNKHKCLENAMHRQCPVCLEDMFSSLRQSQVLQCGHTIHSDCLRLLQKQKGFQAIRCPMCSKSIADYSEFWKQLSEEIERTPMEEQMRRKVRIACNDCLERCTTDFHFLGLKCLHCNSFNTRDVAED</sequence>
<dbReference type="InterPro" id="IPR013083">
    <property type="entry name" value="Znf_RING/FYVE/PHD"/>
</dbReference>
<evidence type="ECO:0000313" key="9">
    <source>
        <dbReference type="EMBL" id="CDJ63925.1"/>
    </source>
</evidence>
<dbReference type="InterPro" id="IPR037274">
    <property type="entry name" value="Znf_CHY_sf"/>
</dbReference>
<evidence type="ECO:0000256" key="5">
    <source>
        <dbReference type="SAM" id="MobiDB-lite"/>
    </source>
</evidence>
<dbReference type="AlphaFoldDB" id="U6MQJ0"/>
<keyword evidence="3" id="KW-0862">Zinc</keyword>
<accession>U6MQJ0</accession>
<dbReference type="PROSITE" id="PS51270">
    <property type="entry name" value="ZF_CTCHY"/>
    <property type="match status" value="1"/>
</dbReference>
<evidence type="ECO:0000256" key="1">
    <source>
        <dbReference type="ARBA" id="ARBA00022723"/>
    </source>
</evidence>
<dbReference type="Pfam" id="PF13445">
    <property type="entry name" value="zf-RING_UBOX"/>
    <property type="match status" value="1"/>
</dbReference>
<reference evidence="9" key="1">
    <citation type="submission" date="2013-10" db="EMBL/GenBank/DDBJ databases">
        <title>Genomic analysis of the causative agents of coccidiosis in chickens.</title>
        <authorList>
            <person name="Reid A.J."/>
            <person name="Blake D."/>
            <person name="Billington K."/>
            <person name="Browne H."/>
            <person name="Dunn M."/>
            <person name="Hung S."/>
            <person name="Kawahara F."/>
            <person name="Miranda-Saavedra D."/>
            <person name="Mourier T."/>
            <person name="Nagra H."/>
            <person name="Otto T.D."/>
            <person name="Rawlings N."/>
            <person name="Sanchez A."/>
            <person name="Sanders M."/>
            <person name="Subramaniam C."/>
            <person name="Tay Y."/>
            <person name="Dear P."/>
            <person name="Doerig C."/>
            <person name="Gruber A."/>
            <person name="Parkinson J."/>
            <person name="Shirley M."/>
            <person name="Wan K.L."/>
            <person name="Berriman M."/>
            <person name="Tomley F."/>
            <person name="Pain A."/>
        </authorList>
    </citation>
    <scope>NUCLEOTIDE SEQUENCE [LARGE SCALE GENOMIC DNA]</scope>
    <source>
        <strain evidence="9">Houghton</strain>
    </source>
</reference>
<dbReference type="InterPro" id="IPR027370">
    <property type="entry name" value="Znf-RING_euk"/>
</dbReference>
<organism evidence="9 10">
    <name type="scientific">Eimeria necatrix</name>
    <dbReference type="NCBI Taxonomy" id="51315"/>
    <lineage>
        <taxon>Eukaryota</taxon>
        <taxon>Sar</taxon>
        <taxon>Alveolata</taxon>
        <taxon>Apicomplexa</taxon>
        <taxon>Conoidasida</taxon>
        <taxon>Coccidia</taxon>
        <taxon>Eucoccidiorida</taxon>
        <taxon>Eimeriorina</taxon>
        <taxon>Eimeriidae</taxon>
        <taxon>Eimeria</taxon>
    </lineage>
</organism>
<feature type="region of interest" description="Disordered" evidence="5">
    <location>
        <begin position="1"/>
        <end position="174"/>
    </location>
</feature>
<protein>
    <submittedName>
        <fullName evidence="9">Zinc finger (CHY type) protein, putative</fullName>
    </submittedName>
</protein>
<gene>
    <name evidence="9" type="ORF">ENH_00055030</name>
</gene>
<dbReference type="GO" id="GO:0005634">
    <property type="term" value="C:nucleus"/>
    <property type="evidence" value="ECO:0007669"/>
    <property type="project" value="TreeGrafter"/>
</dbReference>
<dbReference type="Pfam" id="PF05495">
    <property type="entry name" value="zf-CHY"/>
    <property type="match status" value="1"/>
</dbReference>
<dbReference type="Gene3D" id="2.20.28.10">
    <property type="match status" value="1"/>
</dbReference>
<evidence type="ECO:0000256" key="4">
    <source>
        <dbReference type="PROSITE-ProRule" id="PRU00601"/>
    </source>
</evidence>
<keyword evidence="10" id="KW-1185">Reference proteome</keyword>
<dbReference type="SMART" id="SM00184">
    <property type="entry name" value="RING"/>
    <property type="match status" value="1"/>
</dbReference>
<feature type="domain" description="CTCHY-type" evidence="8">
    <location>
        <begin position="250"/>
        <end position="315"/>
    </location>
</feature>
<dbReference type="GO" id="GO:0061630">
    <property type="term" value="F:ubiquitin protein ligase activity"/>
    <property type="evidence" value="ECO:0007669"/>
    <property type="project" value="TreeGrafter"/>
</dbReference>
<reference evidence="9" key="2">
    <citation type="submission" date="2013-10" db="EMBL/GenBank/DDBJ databases">
        <authorList>
            <person name="Aslett M."/>
        </authorList>
    </citation>
    <scope>NUCLEOTIDE SEQUENCE [LARGE SCALE GENOMIC DNA]</scope>
    <source>
        <strain evidence="9">Houghton</strain>
    </source>
</reference>
<keyword evidence="2 4" id="KW-0863">Zinc-finger</keyword>
<dbReference type="SUPFAM" id="SSF57850">
    <property type="entry name" value="RING/U-box"/>
    <property type="match status" value="1"/>
</dbReference>
<dbReference type="GO" id="GO:0016567">
    <property type="term" value="P:protein ubiquitination"/>
    <property type="evidence" value="ECO:0007669"/>
    <property type="project" value="TreeGrafter"/>
</dbReference>
<feature type="compositionally biased region" description="Acidic residues" evidence="5">
    <location>
        <begin position="162"/>
        <end position="174"/>
    </location>
</feature>
<evidence type="ECO:0000313" key="10">
    <source>
        <dbReference type="Proteomes" id="UP000030754"/>
    </source>
</evidence>
<dbReference type="Gene3D" id="3.30.40.10">
    <property type="entry name" value="Zinc/RING finger domain, C3HC4 (zinc finger)"/>
    <property type="match status" value="1"/>
</dbReference>
<dbReference type="CDD" id="cd16464">
    <property type="entry name" value="RING-H2_Pirh2-like"/>
    <property type="match status" value="1"/>
</dbReference>
<dbReference type="PANTHER" id="PTHR21319:SF53">
    <property type="entry name" value="RING FINGER AND CHY ZINC FINGER DOMAIN-CONTAINING PROTEIN 1"/>
    <property type="match status" value="1"/>
</dbReference>
<dbReference type="InterPro" id="IPR001841">
    <property type="entry name" value="Znf_RING"/>
</dbReference>
<dbReference type="PROSITE" id="PS51266">
    <property type="entry name" value="ZF_CHY"/>
    <property type="match status" value="1"/>
</dbReference>
<dbReference type="InterPro" id="IPR037275">
    <property type="entry name" value="Znf_CTCHY_sf"/>
</dbReference>
<dbReference type="RefSeq" id="XP_013439250.1">
    <property type="nucleotide sequence ID" value="XM_013583796.1"/>
</dbReference>